<dbReference type="AlphaFoldDB" id="A0A811RJW9"/>
<dbReference type="GO" id="GO:0006629">
    <property type="term" value="P:lipid metabolic process"/>
    <property type="evidence" value="ECO:0007669"/>
    <property type="project" value="InterPro"/>
</dbReference>
<dbReference type="InterPro" id="IPR017946">
    <property type="entry name" value="PLC-like_Pdiesterase_TIM-brl"/>
</dbReference>
<dbReference type="InterPro" id="IPR000909">
    <property type="entry name" value="PLipase_C_PInositol-sp_X_dom"/>
</dbReference>
<dbReference type="InterPro" id="IPR051057">
    <property type="entry name" value="PI-PLC_domain"/>
</dbReference>
<accession>A0A811RJW9</accession>
<dbReference type="PROSITE" id="PS50007">
    <property type="entry name" value="PIPLC_X_DOMAIN"/>
    <property type="match status" value="1"/>
</dbReference>
<dbReference type="SMART" id="SM00148">
    <property type="entry name" value="PLCXc"/>
    <property type="match status" value="1"/>
</dbReference>
<keyword evidence="3" id="KW-1185">Reference proteome</keyword>
<comment type="caution">
    <text evidence="2">The sequence shown here is derived from an EMBL/GenBank/DDBJ whole genome shotgun (WGS) entry which is preliminary data.</text>
</comment>
<sequence>MGSILTKVDEAVNAVSPLGAVTRLQEVGREEAALQALLSSSGDSFPGSGHRPENRKTWMEGLGPNNVRVHQVVWPGTHDSATNGIGIDLITRPFAQCQTLSVYEQLATGCRVLDVRVQEDRRVCHGIVTGYPVDVVLDDVKRFLAETSSEIIILEMRTEFGKQDPAGFDQFLVDRLGDHLIRQDDQVFNKTIAELLPRRVICVWKPSQSPAPNPGGLLWSAGYLRDDWIDTDMPKTKFDSNLSSLSRQPPVSGRKYWYRVENTATPKGDNVYVSSAVEPVTRRIHRFARLFISQVFAKGHGDKLQVLSTDFIDEDFVDACVGVTWSRLA</sequence>
<evidence type="ECO:0000259" key="1">
    <source>
        <dbReference type="SMART" id="SM00148"/>
    </source>
</evidence>
<evidence type="ECO:0000313" key="2">
    <source>
        <dbReference type="EMBL" id="CAD6270264.1"/>
    </source>
</evidence>
<dbReference type="Pfam" id="PF00388">
    <property type="entry name" value="PI-PLC-X"/>
    <property type="match status" value="1"/>
</dbReference>
<gene>
    <name evidence="2" type="ORF">NCGR_LOCUS53556</name>
</gene>
<dbReference type="Gene3D" id="3.20.20.190">
    <property type="entry name" value="Phosphatidylinositol (PI) phosphodiesterase"/>
    <property type="match status" value="1"/>
</dbReference>
<evidence type="ECO:0000313" key="3">
    <source>
        <dbReference type="Proteomes" id="UP000604825"/>
    </source>
</evidence>
<dbReference type="Proteomes" id="UP000604825">
    <property type="component" value="Unassembled WGS sequence"/>
</dbReference>
<organism evidence="2 3">
    <name type="scientific">Miscanthus lutarioriparius</name>
    <dbReference type="NCBI Taxonomy" id="422564"/>
    <lineage>
        <taxon>Eukaryota</taxon>
        <taxon>Viridiplantae</taxon>
        <taxon>Streptophyta</taxon>
        <taxon>Embryophyta</taxon>
        <taxon>Tracheophyta</taxon>
        <taxon>Spermatophyta</taxon>
        <taxon>Magnoliopsida</taxon>
        <taxon>Liliopsida</taxon>
        <taxon>Poales</taxon>
        <taxon>Poaceae</taxon>
        <taxon>PACMAD clade</taxon>
        <taxon>Panicoideae</taxon>
        <taxon>Andropogonodae</taxon>
        <taxon>Andropogoneae</taxon>
        <taxon>Saccharinae</taxon>
        <taxon>Miscanthus</taxon>
    </lineage>
</organism>
<feature type="domain" description="Phosphatidylinositol-specific phospholipase C X" evidence="1">
    <location>
        <begin position="70"/>
        <end position="204"/>
    </location>
</feature>
<dbReference type="GO" id="GO:0008081">
    <property type="term" value="F:phosphoric diester hydrolase activity"/>
    <property type="evidence" value="ECO:0007669"/>
    <property type="project" value="InterPro"/>
</dbReference>
<dbReference type="PANTHER" id="PTHR13593">
    <property type="match status" value="1"/>
</dbReference>
<name>A0A811RJW9_9POAL</name>
<dbReference type="SUPFAM" id="SSF51695">
    <property type="entry name" value="PLC-like phosphodiesterases"/>
    <property type="match status" value="1"/>
</dbReference>
<protein>
    <recommendedName>
        <fullName evidence="1">Phosphatidylinositol-specific phospholipase C X domain-containing protein</fullName>
    </recommendedName>
</protein>
<dbReference type="PANTHER" id="PTHR13593:SF150">
    <property type="entry name" value="PLC-LIKE PHOSPHODIESTERASES SUPERFAMILY PROTEIN"/>
    <property type="match status" value="1"/>
</dbReference>
<reference evidence="2" key="1">
    <citation type="submission" date="2020-10" db="EMBL/GenBank/DDBJ databases">
        <authorList>
            <person name="Han B."/>
            <person name="Lu T."/>
            <person name="Zhao Q."/>
            <person name="Huang X."/>
            <person name="Zhao Y."/>
        </authorList>
    </citation>
    <scope>NUCLEOTIDE SEQUENCE</scope>
</reference>
<dbReference type="EMBL" id="CAJGYO010000015">
    <property type="protein sequence ID" value="CAD6270264.1"/>
    <property type="molecule type" value="Genomic_DNA"/>
</dbReference>
<proteinExistence type="predicted"/>
<dbReference type="OrthoDB" id="1046782at2759"/>